<dbReference type="Gene3D" id="3.50.50.60">
    <property type="entry name" value="FAD/NAD(P)-binding domain"/>
    <property type="match status" value="1"/>
</dbReference>
<dbReference type="EMBL" id="JASPKY010000015">
    <property type="protein sequence ID" value="KAK9753174.1"/>
    <property type="molecule type" value="Genomic_DNA"/>
</dbReference>
<dbReference type="SUPFAM" id="SSF51905">
    <property type="entry name" value="FAD/NAD(P)-binding domain"/>
    <property type="match status" value="1"/>
</dbReference>
<keyword evidence="3" id="KW-0274">FAD</keyword>
<keyword evidence="4" id="KW-0732">Signal</keyword>
<dbReference type="InterPro" id="IPR007867">
    <property type="entry name" value="GMC_OxRtase_C"/>
</dbReference>
<dbReference type="AlphaFoldDB" id="A0AAW1N3H3"/>
<comment type="cofactor">
    <cofactor evidence="3">
        <name>FAD</name>
        <dbReference type="ChEBI" id="CHEBI:57692"/>
    </cofactor>
</comment>
<proteinExistence type="inferred from homology"/>
<name>A0AAW1N3H3_POPJA</name>
<feature type="domain" description="Glucose-methanol-choline oxidoreductase N-terminal" evidence="5">
    <location>
        <begin position="348"/>
        <end position="362"/>
    </location>
</feature>
<dbReference type="InterPro" id="IPR000172">
    <property type="entry name" value="GMC_OxRdtase_N"/>
</dbReference>
<evidence type="ECO:0000313" key="6">
    <source>
        <dbReference type="EMBL" id="KAK9753174.1"/>
    </source>
</evidence>
<protein>
    <submittedName>
        <fullName evidence="6">GMC oxidoreductase</fullName>
    </submittedName>
</protein>
<dbReference type="GO" id="GO:0050660">
    <property type="term" value="F:flavin adenine dinucleotide binding"/>
    <property type="evidence" value="ECO:0007669"/>
    <property type="project" value="InterPro"/>
</dbReference>
<evidence type="ECO:0000259" key="5">
    <source>
        <dbReference type="PROSITE" id="PS00624"/>
    </source>
</evidence>
<evidence type="ECO:0000256" key="3">
    <source>
        <dbReference type="PIRSR" id="PIRSR000137-2"/>
    </source>
</evidence>
<accession>A0AAW1N3H3</accession>
<organism evidence="6 7">
    <name type="scientific">Popillia japonica</name>
    <name type="common">Japanese beetle</name>
    <dbReference type="NCBI Taxonomy" id="7064"/>
    <lineage>
        <taxon>Eukaryota</taxon>
        <taxon>Metazoa</taxon>
        <taxon>Ecdysozoa</taxon>
        <taxon>Arthropoda</taxon>
        <taxon>Hexapoda</taxon>
        <taxon>Insecta</taxon>
        <taxon>Pterygota</taxon>
        <taxon>Neoptera</taxon>
        <taxon>Endopterygota</taxon>
        <taxon>Coleoptera</taxon>
        <taxon>Polyphaga</taxon>
        <taxon>Scarabaeiformia</taxon>
        <taxon>Scarabaeidae</taxon>
        <taxon>Rutelinae</taxon>
        <taxon>Popillia</taxon>
    </lineage>
</organism>
<keyword evidence="3" id="KW-0285">Flavoprotein</keyword>
<sequence>MIFLRSLLIQFISLQLLSSAYGIIPLDYCANLEPFQQTLNVAPPPNFSTRLKDLRTVPTAPTVKNEYEEEFDFVIVGSGPAIAPTVKNEYEEEFDFVIVGSGPAGSVIANRLTENSNWTVLLLEIGEVPINTTEIVAIANSFQMSDYNWGYLMEPQDNAGLGLNDRLMNWPRGKVLGGSSTISACVHSRGNRKDYDRWSEAGNPGWSFEDVLPYFKKSEDFLVQIQDPEYHSQGGLLGVQDVPYRSGSSEAFVQAALEFGYEYIDYNGREQVGVSFSHGTMRRGRRSAAFNAFLEPFSYRENLKIYTGARATEVLIDHTTKRAHGVRYDKDNEYHIVRARKEVILSAGSFNSPQLLMLSGVGPKDHLEQLQIPVIQDLPGVGQNMVDHAIFYGITFTLNESIAIPFDQIGVNEQVMEDFLNGEGILTTLTGAEALAHIKTPYTIEPDPTIPDVVLIFVGAEALAHIKTPYTIEPDPTIPDVVLIFVGTSNNANNGTVFKELVNVRDDIYDAIWGQIPDGAPAVSIVPMLYHPQSIGYLRLKSNSPYDVPLFYGNFFTDLNNDDIKVLTSSIRVIQELLTMPAWQRYDAQLIEPKIPGCEAYRYDTDEFWECLLRHIGATANHQVGTCKMGPDSDPDAVVGADLRVHGISGLRVADTSIMPGQVAAHTAIPTFMIGEKAADMIKESWG</sequence>
<dbReference type="GO" id="GO:0016614">
    <property type="term" value="F:oxidoreductase activity, acting on CH-OH group of donors"/>
    <property type="evidence" value="ECO:0007669"/>
    <property type="project" value="InterPro"/>
</dbReference>
<dbReference type="PIRSF" id="PIRSF000137">
    <property type="entry name" value="Alcohol_oxidase"/>
    <property type="match status" value="1"/>
</dbReference>
<dbReference type="Pfam" id="PF05199">
    <property type="entry name" value="GMC_oxred_C"/>
    <property type="match status" value="1"/>
</dbReference>
<dbReference type="PANTHER" id="PTHR11552">
    <property type="entry name" value="GLUCOSE-METHANOL-CHOLINE GMC OXIDOREDUCTASE"/>
    <property type="match status" value="1"/>
</dbReference>
<gene>
    <name evidence="6" type="ORF">QE152_g3683</name>
</gene>
<comment type="caution">
    <text evidence="6">The sequence shown here is derived from an EMBL/GenBank/DDBJ whole genome shotgun (WGS) entry which is preliminary data.</text>
</comment>
<evidence type="ECO:0000256" key="1">
    <source>
        <dbReference type="ARBA" id="ARBA00010790"/>
    </source>
</evidence>
<evidence type="ECO:0000256" key="2">
    <source>
        <dbReference type="PIRSR" id="PIRSR000137-1"/>
    </source>
</evidence>
<feature type="active site" description="Proton acceptor" evidence="2">
    <location>
        <position position="666"/>
    </location>
</feature>
<feature type="binding site" evidence="3">
    <location>
        <position position="175"/>
    </location>
    <ligand>
        <name>FAD</name>
        <dbReference type="ChEBI" id="CHEBI:57692"/>
    </ligand>
</feature>
<feature type="chain" id="PRO_5043878421" evidence="4">
    <location>
        <begin position="23"/>
        <end position="687"/>
    </location>
</feature>
<reference evidence="6 7" key="1">
    <citation type="journal article" date="2024" name="BMC Genomics">
        <title>De novo assembly and annotation of Popillia japonica's genome with initial clues to its potential as an invasive pest.</title>
        <authorList>
            <person name="Cucini C."/>
            <person name="Boschi S."/>
            <person name="Funari R."/>
            <person name="Cardaioli E."/>
            <person name="Iannotti N."/>
            <person name="Marturano G."/>
            <person name="Paoli F."/>
            <person name="Bruttini M."/>
            <person name="Carapelli A."/>
            <person name="Frati F."/>
            <person name="Nardi F."/>
        </authorList>
    </citation>
    <scope>NUCLEOTIDE SEQUENCE [LARGE SCALE GENOMIC DNA]</scope>
    <source>
        <strain evidence="6">DMR45628</strain>
    </source>
</reference>
<dbReference type="Proteomes" id="UP001458880">
    <property type="component" value="Unassembled WGS sequence"/>
</dbReference>
<dbReference type="PANTHER" id="PTHR11552:SF208">
    <property type="entry name" value="RE36204P-RELATED"/>
    <property type="match status" value="1"/>
</dbReference>
<comment type="similarity">
    <text evidence="1">Belongs to the GMC oxidoreductase family.</text>
</comment>
<feature type="active site" description="Proton donor" evidence="2">
    <location>
        <position position="622"/>
    </location>
</feature>
<dbReference type="Pfam" id="PF00732">
    <property type="entry name" value="GMC_oxred_N"/>
    <property type="match status" value="1"/>
</dbReference>
<feature type="signal peptide" evidence="4">
    <location>
        <begin position="1"/>
        <end position="22"/>
    </location>
</feature>
<dbReference type="InterPro" id="IPR012132">
    <property type="entry name" value="GMC_OxRdtase"/>
</dbReference>
<dbReference type="InterPro" id="IPR036188">
    <property type="entry name" value="FAD/NAD-bd_sf"/>
</dbReference>
<evidence type="ECO:0000313" key="7">
    <source>
        <dbReference type="Proteomes" id="UP001458880"/>
    </source>
</evidence>
<dbReference type="SUPFAM" id="SSF54373">
    <property type="entry name" value="FAD-linked reductases, C-terminal domain"/>
    <property type="match status" value="1"/>
</dbReference>
<dbReference type="PROSITE" id="PS00624">
    <property type="entry name" value="GMC_OXRED_2"/>
    <property type="match status" value="1"/>
</dbReference>
<dbReference type="Gene3D" id="3.30.560.10">
    <property type="entry name" value="Glucose Oxidase, domain 3"/>
    <property type="match status" value="1"/>
</dbReference>
<evidence type="ECO:0000256" key="4">
    <source>
        <dbReference type="SAM" id="SignalP"/>
    </source>
</evidence>
<keyword evidence="7" id="KW-1185">Reference proteome</keyword>